<organism evidence="2 3">
    <name type="scientific">Streptomyces sodiiphilus</name>
    <dbReference type="NCBI Taxonomy" id="226217"/>
    <lineage>
        <taxon>Bacteria</taxon>
        <taxon>Bacillati</taxon>
        <taxon>Actinomycetota</taxon>
        <taxon>Actinomycetes</taxon>
        <taxon>Kitasatosporales</taxon>
        <taxon>Streptomycetaceae</taxon>
        <taxon>Streptomyces</taxon>
    </lineage>
</organism>
<comment type="caution">
    <text evidence="2">The sequence shown here is derived from an EMBL/GenBank/DDBJ whole genome shotgun (WGS) entry which is preliminary data.</text>
</comment>
<dbReference type="CDD" id="cd00093">
    <property type="entry name" value="HTH_XRE"/>
    <property type="match status" value="1"/>
</dbReference>
<dbReference type="SMART" id="SM00530">
    <property type="entry name" value="HTH_XRE"/>
    <property type="match status" value="1"/>
</dbReference>
<dbReference type="PROSITE" id="PS50943">
    <property type="entry name" value="HTH_CROC1"/>
    <property type="match status" value="1"/>
</dbReference>
<evidence type="ECO:0000259" key="1">
    <source>
        <dbReference type="PROSITE" id="PS50943"/>
    </source>
</evidence>
<dbReference type="InterPro" id="IPR010982">
    <property type="entry name" value="Lambda_DNA-bd_dom_sf"/>
</dbReference>
<gene>
    <name evidence="2" type="ORF">GCM10009716_25350</name>
</gene>
<dbReference type="RefSeq" id="WP_344261608.1">
    <property type="nucleotide sequence ID" value="NZ_BAAAMJ010000026.1"/>
</dbReference>
<dbReference type="InterPro" id="IPR001387">
    <property type="entry name" value="Cro/C1-type_HTH"/>
</dbReference>
<feature type="domain" description="HTH cro/C1-type" evidence="1">
    <location>
        <begin position="18"/>
        <end position="72"/>
    </location>
</feature>
<evidence type="ECO:0000313" key="2">
    <source>
        <dbReference type="EMBL" id="GAA1914809.1"/>
    </source>
</evidence>
<dbReference type="Pfam" id="PF13560">
    <property type="entry name" value="HTH_31"/>
    <property type="match status" value="1"/>
</dbReference>
<reference evidence="3" key="1">
    <citation type="journal article" date="2019" name="Int. J. Syst. Evol. Microbiol.">
        <title>The Global Catalogue of Microorganisms (GCM) 10K type strain sequencing project: providing services to taxonomists for standard genome sequencing and annotation.</title>
        <authorList>
            <consortium name="The Broad Institute Genomics Platform"/>
            <consortium name="The Broad Institute Genome Sequencing Center for Infectious Disease"/>
            <person name="Wu L."/>
            <person name="Ma J."/>
        </authorList>
    </citation>
    <scope>NUCLEOTIDE SEQUENCE [LARGE SCALE GENOMIC DNA]</scope>
    <source>
        <strain evidence="3">JCM 13581</strain>
    </source>
</reference>
<name>A0ABP5AL57_9ACTN</name>
<evidence type="ECO:0000313" key="3">
    <source>
        <dbReference type="Proteomes" id="UP001501303"/>
    </source>
</evidence>
<sequence length="283" mass="31788">MPPRQAPTARQLRLGLELRKLRERAGLTAREAGELIGANQARISNIETGRFGLSEQRVRTLAHNYGCQDSSLVDALVSMTGKQQRGWWEEYRGILPASQLDLAEVEHFATSVRVGNVLHIPGPLQTVDHARALFAEGVPPMPPPDVEHRVSFRIKRQEILYREQPVPYRSVVHEAALRMRFGGTRTSRAQLAHLLEMSERDNITLRTIPFSNGVFPGSGQSVNYFTGAVRQLDTVQLDQSHGTLLLDAEAQLAKYRLLLDRMEATALPPEESRDFILSLIREL</sequence>
<dbReference type="Gene3D" id="1.10.260.40">
    <property type="entry name" value="lambda repressor-like DNA-binding domains"/>
    <property type="match status" value="1"/>
</dbReference>
<dbReference type="SUPFAM" id="SSF47413">
    <property type="entry name" value="lambda repressor-like DNA-binding domains"/>
    <property type="match status" value="1"/>
</dbReference>
<proteinExistence type="predicted"/>
<protein>
    <submittedName>
        <fullName evidence="2">Helix-turn-helix transcriptional regulator</fullName>
    </submittedName>
</protein>
<dbReference type="Proteomes" id="UP001501303">
    <property type="component" value="Unassembled WGS sequence"/>
</dbReference>
<accession>A0ABP5AL57</accession>
<dbReference type="EMBL" id="BAAAMJ010000026">
    <property type="protein sequence ID" value="GAA1914809.1"/>
    <property type="molecule type" value="Genomic_DNA"/>
</dbReference>
<keyword evidence="3" id="KW-1185">Reference proteome</keyword>
<dbReference type="Pfam" id="PF19054">
    <property type="entry name" value="DUF5753"/>
    <property type="match status" value="1"/>
</dbReference>
<dbReference type="InterPro" id="IPR043917">
    <property type="entry name" value="DUF5753"/>
</dbReference>